<dbReference type="InterPro" id="IPR006073">
    <property type="entry name" value="GTP-bd"/>
</dbReference>
<evidence type="ECO:0000313" key="9">
    <source>
        <dbReference type="EMBL" id="SUZ52502.1"/>
    </source>
</evidence>
<dbReference type="SUPFAM" id="SSF52540">
    <property type="entry name" value="P-loop containing nucleoside triphosphate hydrolases"/>
    <property type="match status" value="1"/>
</dbReference>
<evidence type="ECO:0000256" key="1">
    <source>
        <dbReference type="ARBA" id="ARBA00011043"/>
    </source>
</evidence>
<dbReference type="Pfam" id="PF10396">
    <property type="entry name" value="TrmE_N"/>
    <property type="match status" value="1"/>
</dbReference>
<dbReference type="Gene3D" id="3.30.1360.120">
    <property type="entry name" value="Probable tRNA modification gtpase trme, domain 1"/>
    <property type="match status" value="1"/>
</dbReference>
<feature type="region of interest" description="Disordered" evidence="5">
    <location>
        <begin position="1"/>
        <end position="22"/>
    </location>
</feature>
<feature type="domain" description="GTP-binding protein TrmE N-terminal" evidence="7">
    <location>
        <begin position="7"/>
        <end position="123"/>
    </location>
</feature>
<dbReference type="EMBL" id="UINC01000277">
    <property type="protein sequence ID" value="SUZ52502.1"/>
    <property type="molecule type" value="Genomic_DNA"/>
</dbReference>
<accession>A0A381ND59</accession>
<dbReference type="InterPro" id="IPR031168">
    <property type="entry name" value="G_TrmE"/>
</dbReference>
<comment type="similarity">
    <text evidence="1">Belongs to the TRAFAC class TrmE-Era-EngA-EngB-Septin-like GTPase superfamily. TrmE GTPase family.</text>
</comment>
<dbReference type="GO" id="GO:0005525">
    <property type="term" value="F:GTP binding"/>
    <property type="evidence" value="ECO:0007669"/>
    <property type="project" value="UniProtKB-KW"/>
</dbReference>
<dbReference type="InterPro" id="IPR025867">
    <property type="entry name" value="MnmE_helical"/>
</dbReference>
<dbReference type="InterPro" id="IPR005225">
    <property type="entry name" value="Small_GTP-bd"/>
</dbReference>
<dbReference type="PANTHER" id="PTHR42714">
    <property type="entry name" value="TRNA MODIFICATION GTPASE GTPBP3"/>
    <property type="match status" value="1"/>
</dbReference>
<dbReference type="GO" id="GO:0030488">
    <property type="term" value="P:tRNA methylation"/>
    <property type="evidence" value="ECO:0007669"/>
    <property type="project" value="TreeGrafter"/>
</dbReference>
<organism evidence="9">
    <name type="scientific">marine metagenome</name>
    <dbReference type="NCBI Taxonomy" id="408172"/>
    <lineage>
        <taxon>unclassified sequences</taxon>
        <taxon>metagenomes</taxon>
        <taxon>ecological metagenomes</taxon>
    </lineage>
</organism>
<proteinExistence type="inferred from homology"/>
<dbReference type="Pfam" id="PF12631">
    <property type="entry name" value="MnmE_helical"/>
    <property type="match status" value="1"/>
</dbReference>
<keyword evidence="3" id="KW-0547">Nucleotide-binding</keyword>
<name>A0A381ND59_9ZZZZ</name>
<gene>
    <name evidence="9" type="ORF">METZ01_LOCUS5356</name>
</gene>
<feature type="domain" description="MnmE helical" evidence="8">
    <location>
        <begin position="126"/>
        <end position="445"/>
    </location>
</feature>
<evidence type="ECO:0000259" key="7">
    <source>
        <dbReference type="Pfam" id="PF10396"/>
    </source>
</evidence>
<dbReference type="Pfam" id="PF01926">
    <property type="entry name" value="MMR_HSR1"/>
    <property type="match status" value="1"/>
</dbReference>
<keyword evidence="2" id="KW-0819">tRNA processing</keyword>
<evidence type="ECO:0000256" key="3">
    <source>
        <dbReference type="ARBA" id="ARBA00022741"/>
    </source>
</evidence>
<dbReference type="GO" id="GO:0005737">
    <property type="term" value="C:cytoplasm"/>
    <property type="evidence" value="ECO:0007669"/>
    <property type="project" value="TreeGrafter"/>
</dbReference>
<dbReference type="PANTHER" id="PTHR42714:SF2">
    <property type="entry name" value="TRNA MODIFICATION GTPASE GTPBP3, MITOCHONDRIAL"/>
    <property type="match status" value="1"/>
</dbReference>
<evidence type="ECO:0000256" key="4">
    <source>
        <dbReference type="ARBA" id="ARBA00023134"/>
    </source>
</evidence>
<protein>
    <recommendedName>
        <fullName evidence="10">TrmE-type G domain-containing protein</fullName>
    </recommendedName>
</protein>
<keyword evidence="4" id="KW-0342">GTP-binding</keyword>
<sequence length="448" mass="49484">MNKKEKTYYALSSPPGRSATASIRISGPRSLATLSKLTTKNKHVFKHGTTRVCNIFNKNNILVDKVVVVFYHKPKSYTGEDMVEIHTHGNPLITHSIFNELSNFGLRPADPGEFTRNAYLNNKIDLVQAEAVLSLINAQTNKGVELSISSASGSLSSHLKELRGSLINALSHVEYELDISETDNHRKTLNLIVRDLEKTTNHINNLIKSYNTLRLLRDGIRVIIVGAPNVGKSTLFNAILGQDRAIVTSRPGTTRDAIESALQILNYSIFLVDTAGIRETKKLIEGEGIKKTNLEIRNADVIYHVLDPTTKKTINRLPTTTKTITIYSKSDLLSEQEKENLIKGNSEAVVVSGKLGTGLKKLTQKTAKAIESSITQKESVYITSKRQQTILLNALVALNSAQDPEVLGQLELISIHLKDAINQFDWLLGKTTADDVLNTIFSDFCVGK</sequence>
<dbReference type="GO" id="GO:0003924">
    <property type="term" value="F:GTPase activity"/>
    <property type="evidence" value="ECO:0007669"/>
    <property type="project" value="InterPro"/>
</dbReference>
<dbReference type="PRINTS" id="PR00326">
    <property type="entry name" value="GTP1OBG"/>
</dbReference>
<evidence type="ECO:0000259" key="8">
    <source>
        <dbReference type="Pfam" id="PF12631"/>
    </source>
</evidence>
<evidence type="ECO:0008006" key="10">
    <source>
        <dbReference type="Google" id="ProtNLM"/>
    </source>
</evidence>
<dbReference type="InterPro" id="IPR027266">
    <property type="entry name" value="TrmE/GcvT-like"/>
</dbReference>
<dbReference type="Gene3D" id="3.40.50.300">
    <property type="entry name" value="P-loop containing nucleotide triphosphate hydrolases"/>
    <property type="match status" value="1"/>
</dbReference>
<dbReference type="CDD" id="cd04164">
    <property type="entry name" value="trmE"/>
    <property type="match status" value="1"/>
</dbReference>
<dbReference type="NCBIfam" id="NF003661">
    <property type="entry name" value="PRK05291.1-3"/>
    <property type="match status" value="1"/>
</dbReference>
<evidence type="ECO:0000256" key="2">
    <source>
        <dbReference type="ARBA" id="ARBA00022694"/>
    </source>
</evidence>
<evidence type="ECO:0000259" key="6">
    <source>
        <dbReference type="Pfam" id="PF01926"/>
    </source>
</evidence>
<feature type="domain" description="G" evidence="6">
    <location>
        <begin position="221"/>
        <end position="314"/>
    </location>
</feature>
<dbReference type="CDD" id="cd14858">
    <property type="entry name" value="TrmE_N"/>
    <property type="match status" value="1"/>
</dbReference>
<dbReference type="InterPro" id="IPR027417">
    <property type="entry name" value="P-loop_NTPase"/>
</dbReference>
<dbReference type="InterPro" id="IPR004520">
    <property type="entry name" value="GTPase_MnmE"/>
</dbReference>
<dbReference type="GO" id="GO:0002098">
    <property type="term" value="P:tRNA wobble uridine modification"/>
    <property type="evidence" value="ECO:0007669"/>
    <property type="project" value="TreeGrafter"/>
</dbReference>
<dbReference type="Gene3D" id="1.20.120.430">
    <property type="entry name" value="tRNA modification GTPase MnmE domain 2"/>
    <property type="match status" value="1"/>
</dbReference>
<dbReference type="NCBIfam" id="TIGR00450">
    <property type="entry name" value="mnmE_trmE_thdF"/>
    <property type="match status" value="1"/>
</dbReference>
<dbReference type="NCBIfam" id="TIGR00231">
    <property type="entry name" value="small_GTP"/>
    <property type="match status" value="1"/>
</dbReference>
<reference evidence="9" key="1">
    <citation type="submission" date="2018-05" db="EMBL/GenBank/DDBJ databases">
        <authorList>
            <person name="Lanie J.A."/>
            <person name="Ng W.-L."/>
            <person name="Kazmierczak K.M."/>
            <person name="Andrzejewski T.M."/>
            <person name="Davidsen T.M."/>
            <person name="Wayne K.J."/>
            <person name="Tettelin H."/>
            <person name="Glass J.I."/>
            <person name="Rusch D."/>
            <person name="Podicherti R."/>
            <person name="Tsui H.-C.T."/>
            <person name="Winkler M.E."/>
        </authorList>
    </citation>
    <scope>NUCLEOTIDE SEQUENCE</scope>
</reference>
<dbReference type="HAMAP" id="MF_00379">
    <property type="entry name" value="GTPase_MnmE"/>
    <property type="match status" value="1"/>
</dbReference>
<dbReference type="InterPro" id="IPR027368">
    <property type="entry name" value="MnmE_dom2"/>
</dbReference>
<dbReference type="AlphaFoldDB" id="A0A381ND59"/>
<dbReference type="InterPro" id="IPR018948">
    <property type="entry name" value="GTP-bd_TrmE_N"/>
</dbReference>
<evidence type="ECO:0000256" key="5">
    <source>
        <dbReference type="SAM" id="MobiDB-lite"/>
    </source>
</evidence>